<evidence type="ECO:0000313" key="3">
    <source>
        <dbReference type="EMBL" id="MCW6512185.1"/>
    </source>
</evidence>
<dbReference type="Pfam" id="PF03466">
    <property type="entry name" value="LysR_substrate"/>
    <property type="match status" value="1"/>
</dbReference>
<dbReference type="Gene3D" id="3.40.190.290">
    <property type="match status" value="1"/>
</dbReference>
<feature type="domain" description="LysR substrate-binding" evidence="2">
    <location>
        <begin position="35"/>
        <end position="233"/>
    </location>
</feature>
<protein>
    <submittedName>
        <fullName evidence="3">Substrate-binding domain-containing protein</fullName>
    </submittedName>
</protein>
<dbReference type="InterPro" id="IPR058163">
    <property type="entry name" value="LysR-type_TF_proteobact-type"/>
</dbReference>
<dbReference type="AlphaFoldDB" id="A0AA42CR78"/>
<comment type="caution">
    <text evidence="3">The sequence shown here is derived from an EMBL/GenBank/DDBJ whole genome shotgun (WGS) entry which is preliminary data.</text>
</comment>
<keyword evidence="4" id="KW-1185">Reference proteome</keyword>
<dbReference type="GO" id="GO:0043565">
    <property type="term" value="F:sequence-specific DNA binding"/>
    <property type="evidence" value="ECO:0007669"/>
    <property type="project" value="TreeGrafter"/>
</dbReference>
<organism evidence="3 4">
    <name type="scientific">Lichenifustis flavocetrariae</name>
    <dbReference type="NCBI Taxonomy" id="2949735"/>
    <lineage>
        <taxon>Bacteria</taxon>
        <taxon>Pseudomonadati</taxon>
        <taxon>Pseudomonadota</taxon>
        <taxon>Alphaproteobacteria</taxon>
        <taxon>Hyphomicrobiales</taxon>
        <taxon>Lichenihabitantaceae</taxon>
        <taxon>Lichenifustis</taxon>
    </lineage>
</organism>
<sequence>MPTLAGDDVLRQAERVEAEALALERQVVGRDLRMAGHVRVTCAETIACNLVAPCLGTLHETQPDIMIDLIPNPKELSLSMREADISVRLRQPDQHDLVVRRIGTLAFGLYASPGYLERHGECDYDAGCAGHRLITQLEGIQDATQTDWLAELAPRARIGMQTSSHAAALAAAKQGGGLASLVRFCADGEPGLVRLKTPPLPSLIPSTGIWQVVHKDNRETPRIRVALDHITKWVRQRGDELNPVQDEPELAPAA</sequence>
<name>A0AA42CR78_9HYPH</name>
<comment type="similarity">
    <text evidence="1">Belongs to the LysR transcriptional regulatory family.</text>
</comment>
<dbReference type="PANTHER" id="PTHR30537:SF3">
    <property type="entry name" value="TRANSCRIPTIONAL REGULATORY PROTEIN"/>
    <property type="match status" value="1"/>
</dbReference>
<reference evidence="3" key="1">
    <citation type="submission" date="2022-05" db="EMBL/GenBank/DDBJ databases">
        <authorList>
            <person name="Pankratov T."/>
        </authorList>
    </citation>
    <scope>NUCLEOTIDE SEQUENCE</scope>
    <source>
        <strain evidence="3">BP6-180914</strain>
    </source>
</reference>
<accession>A0AA42CR78</accession>
<dbReference type="GO" id="GO:0003700">
    <property type="term" value="F:DNA-binding transcription factor activity"/>
    <property type="evidence" value="ECO:0007669"/>
    <property type="project" value="TreeGrafter"/>
</dbReference>
<dbReference type="PANTHER" id="PTHR30537">
    <property type="entry name" value="HTH-TYPE TRANSCRIPTIONAL REGULATOR"/>
    <property type="match status" value="1"/>
</dbReference>
<dbReference type="EMBL" id="JAMOIM010000042">
    <property type="protein sequence ID" value="MCW6512185.1"/>
    <property type="molecule type" value="Genomic_DNA"/>
</dbReference>
<dbReference type="GO" id="GO:0006351">
    <property type="term" value="P:DNA-templated transcription"/>
    <property type="evidence" value="ECO:0007669"/>
    <property type="project" value="TreeGrafter"/>
</dbReference>
<gene>
    <name evidence="3" type="ORF">M8523_30115</name>
</gene>
<evidence type="ECO:0000313" key="4">
    <source>
        <dbReference type="Proteomes" id="UP001165667"/>
    </source>
</evidence>
<evidence type="ECO:0000259" key="2">
    <source>
        <dbReference type="Pfam" id="PF03466"/>
    </source>
</evidence>
<dbReference type="InterPro" id="IPR005119">
    <property type="entry name" value="LysR_subst-bd"/>
</dbReference>
<evidence type="ECO:0000256" key="1">
    <source>
        <dbReference type="ARBA" id="ARBA00009437"/>
    </source>
</evidence>
<dbReference type="SUPFAM" id="SSF53850">
    <property type="entry name" value="Periplasmic binding protein-like II"/>
    <property type="match status" value="1"/>
</dbReference>
<proteinExistence type="inferred from homology"/>
<dbReference type="Proteomes" id="UP001165667">
    <property type="component" value="Unassembled WGS sequence"/>
</dbReference>